<dbReference type="CDD" id="cd01949">
    <property type="entry name" value="GGDEF"/>
    <property type="match status" value="1"/>
</dbReference>
<evidence type="ECO:0000313" key="4">
    <source>
        <dbReference type="Proteomes" id="UP000276128"/>
    </source>
</evidence>
<sequence>MTAKDQRLRIIMEVQQQMMVSDFDLKSFMQLVCDRMCMLTPAHGSTIEILDEDDMVYAAVSGTLSPYLGIRLSRFTSLSGKCVAEKKILYAADTTCDERVDREACQRVGARSMVCVPLFKASRAVGVLKVIDSEPDAFSPRDIETMQLLSIALGAELSKQMNYEEKVRLLKEYEELLAQLRLEIKRREALEHELVQLTERDVLTGLLNRRGFSVRLQQWMQRVGEGDGQFGVFYLDLNKFKQCNDTYGHEIGDLVLKEFAHRLKQAVSEHDLAARVGGDEFVLAAWLPQGRESLLGIARGIIARMETPMQCKAYSLAMSTSVGCTVWSSGMTEMELIRLVDESMYLAKSSGSNRIAVDGNLLE</sequence>
<dbReference type="InterPro" id="IPR029016">
    <property type="entry name" value="GAF-like_dom_sf"/>
</dbReference>
<keyword evidence="1" id="KW-0175">Coiled coil</keyword>
<evidence type="ECO:0000259" key="2">
    <source>
        <dbReference type="PROSITE" id="PS50887"/>
    </source>
</evidence>
<feature type="domain" description="GGDEF" evidence="2">
    <location>
        <begin position="228"/>
        <end position="360"/>
    </location>
</feature>
<dbReference type="PROSITE" id="PS50887">
    <property type="entry name" value="GGDEF"/>
    <property type="match status" value="1"/>
</dbReference>
<dbReference type="PANTHER" id="PTHR46663:SF2">
    <property type="entry name" value="GGDEF DOMAIN-CONTAINING PROTEIN"/>
    <property type="match status" value="1"/>
</dbReference>
<reference evidence="3 4" key="1">
    <citation type="submission" date="2018-12" db="EMBL/GenBank/DDBJ databases">
        <title>Bacillus ochoae sp. nov., Paenibacillus whitsoniae sp. nov., Paenibacillus spiritus sp. nov. Isolated from the Mars Exploration Rover during spacecraft assembly.</title>
        <authorList>
            <person name="Seuylemezian A."/>
            <person name="Vaishampayan P."/>
        </authorList>
    </citation>
    <scope>NUCLEOTIDE SEQUENCE [LARGE SCALE GENOMIC DNA]</scope>
    <source>
        <strain evidence="3 4">MER 54</strain>
    </source>
</reference>
<protein>
    <submittedName>
        <fullName evidence="3">GGDEF domain-containing protein</fullName>
    </submittedName>
</protein>
<dbReference type="Gene3D" id="3.30.450.40">
    <property type="match status" value="1"/>
</dbReference>
<dbReference type="Proteomes" id="UP000276128">
    <property type="component" value="Unassembled WGS sequence"/>
</dbReference>
<evidence type="ECO:0000313" key="3">
    <source>
        <dbReference type="EMBL" id="RTE09098.1"/>
    </source>
</evidence>
<dbReference type="InterPro" id="IPR029787">
    <property type="entry name" value="Nucleotide_cyclase"/>
</dbReference>
<dbReference type="InterPro" id="IPR043128">
    <property type="entry name" value="Rev_trsase/Diguanyl_cyclase"/>
</dbReference>
<proteinExistence type="predicted"/>
<keyword evidence="4" id="KW-1185">Reference proteome</keyword>
<dbReference type="SMART" id="SM00267">
    <property type="entry name" value="GGDEF"/>
    <property type="match status" value="1"/>
</dbReference>
<gene>
    <name evidence="3" type="ORF">EJQ19_14100</name>
</gene>
<dbReference type="SUPFAM" id="SSF55781">
    <property type="entry name" value="GAF domain-like"/>
    <property type="match status" value="1"/>
</dbReference>
<dbReference type="Pfam" id="PF13185">
    <property type="entry name" value="GAF_2"/>
    <property type="match status" value="1"/>
</dbReference>
<name>A0A3S0CBE3_9BACL</name>
<dbReference type="AlphaFoldDB" id="A0A3S0CBE3"/>
<evidence type="ECO:0000256" key="1">
    <source>
        <dbReference type="SAM" id="Coils"/>
    </source>
</evidence>
<dbReference type="EMBL" id="RXHU01000039">
    <property type="protein sequence ID" value="RTE09098.1"/>
    <property type="molecule type" value="Genomic_DNA"/>
</dbReference>
<dbReference type="InterPro" id="IPR003018">
    <property type="entry name" value="GAF"/>
</dbReference>
<dbReference type="PANTHER" id="PTHR46663">
    <property type="entry name" value="DIGUANYLATE CYCLASE DGCT-RELATED"/>
    <property type="match status" value="1"/>
</dbReference>
<dbReference type="Gene3D" id="3.30.70.270">
    <property type="match status" value="1"/>
</dbReference>
<organism evidence="3 4">
    <name type="scientific">Paenibacillus whitsoniae</name>
    <dbReference type="NCBI Taxonomy" id="2496558"/>
    <lineage>
        <taxon>Bacteria</taxon>
        <taxon>Bacillati</taxon>
        <taxon>Bacillota</taxon>
        <taxon>Bacilli</taxon>
        <taxon>Bacillales</taxon>
        <taxon>Paenibacillaceae</taxon>
        <taxon>Paenibacillus</taxon>
    </lineage>
</organism>
<comment type="caution">
    <text evidence="3">The sequence shown here is derived from an EMBL/GenBank/DDBJ whole genome shotgun (WGS) entry which is preliminary data.</text>
</comment>
<dbReference type="InterPro" id="IPR052163">
    <property type="entry name" value="DGC-Regulatory_Protein"/>
</dbReference>
<dbReference type="NCBIfam" id="TIGR00254">
    <property type="entry name" value="GGDEF"/>
    <property type="match status" value="1"/>
</dbReference>
<dbReference type="RefSeq" id="WP_126141874.1">
    <property type="nucleotide sequence ID" value="NZ_RXHU01000039.1"/>
</dbReference>
<dbReference type="SUPFAM" id="SSF55073">
    <property type="entry name" value="Nucleotide cyclase"/>
    <property type="match status" value="1"/>
</dbReference>
<dbReference type="Pfam" id="PF00990">
    <property type="entry name" value="GGDEF"/>
    <property type="match status" value="1"/>
</dbReference>
<dbReference type="OrthoDB" id="9759607at2"/>
<feature type="coiled-coil region" evidence="1">
    <location>
        <begin position="163"/>
        <end position="200"/>
    </location>
</feature>
<accession>A0A3S0CBE3</accession>
<dbReference type="InterPro" id="IPR000160">
    <property type="entry name" value="GGDEF_dom"/>
</dbReference>
<dbReference type="SMART" id="SM00065">
    <property type="entry name" value="GAF"/>
    <property type="match status" value="1"/>
</dbReference>